<evidence type="ECO:0000256" key="1">
    <source>
        <dbReference type="ARBA" id="ARBA00005615"/>
    </source>
</evidence>
<dbReference type="GO" id="GO:0004555">
    <property type="term" value="F:alpha,alpha-trehalase activity"/>
    <property type="evidence" value="ECO:0007669"/>
    <property type="project" value="UniProtKB-EC"/>
</dbReference>
<evidence type="ECO:0000313" key="6">
    <source>
        <dbReference type="Proteomes" id="UP000054047"/>
    </source>
</evidence>
<dbReference type="PANTHER" id="PTHR23403">
    <property type="entry name" value="TREHALASE"/>
    <property type="match status" value="1"/>
</dbReference>
<dbReference type="PANTHER" id="PTHR23403:SF12">
    <property type="entry name" value="TREHALASE"/>
    <property type="match status" value="1"/>
</dbReference>
<sequence>LFVLVATLRNFDELGEKANDIAVLREFVNSHFNPPGTELVEWFPRDWVDFPSTFLSIHDYHHRRWALHLHRIWRDLCRRVCSSFLDLAHRTPAFCSHGFVPNGGRVYYLTRSQPPLLIPMVYDYFLGTGDLEFVMVSNLLYLLIHHTRITSHVRW</sequence>
<reference evidence="5 6" key="1">
    <citation type="submission" date="2013-12" db="EMBL/GenBank/DDBJ databases">
        <title>Draft genome of the parsitic nematode Ancylostoma duodenale.</title>
        <authorList>
            <person name="Mitreva M."/>
        </authorList>
    </citation>
    <scope>NUCLEOTIDE SEQUENCE [LARGE SCALE GENOMIC DNA]</scope>
    <source>
        <strain evidence="5 6">Zhejiang</strain>
    </source>
</reference>
<dbReference type="GO" id="GO:0005993">
    <property type="term" value="P:trehalose catabolic process"/>
    <property type="evidence" value="ECO:0007669"/>
    <property type="project" value="TreeGrafter"/>
</dbReference>
<evidence type="ECO:0000313" key="5">
    <source>
        <dbReference type="EMBL" id="KIH67084.1"/>
    </source>
</evidence>
<accession>A0A0C2H6C9</accession>
<gene>
    <name evidence="5" type="ORF">ANCDUO_02583</name>
</gene>
<organism evidence="5 6">
    <name type="scientific">Ancylostoma duodenale</name>
    <dbReference type="NCBI Taxonomy" id="51022"/>
    <lineage>
        <taxon>Eukaryota</taxon>
        <taxon>Metazoa</taxon>
        <taxon>Ecdysozoa</taxon>
        <taxon>Nematoda</taxon>
        <taxon>Chromadorea</taxon>
        <taxon>Rhabditida</taxon>
        <taxon>Rhabditina</taxon>
        <taxon>Rhabditomorpha</taxon>
        <taxon>Strongyloidea</taxon>
        <taxon>Ancylostomatidae</taxon>
        <taxon>Ancylostomatinae</taxon>
        <taxon>Ancylostoma</taxon>
    </lineage>
</organism>
<dbReference type="InterPro" id="IPR001661">
    <property type="entry name" value="Glyco_hydro_37"/>
</dbReference>
<name>A0A0C2H6C9_9BILA</name>
<dbReference type="OrthoDB" id="3542292at2759"/>
<protein>
    <recommendedName>
        <fullName evidence="3">Trehalase</fullName>
        <ecNumber evidence="2">3.2.1.28</ecNumber>
    </recommendedName>
    <alternativeName>
        <fullName evidence="4">Alpha,alpha-trehalase</fullName>
    </alternativeName>
</protein>
<dbReference type="EMBL" id="KN726844">
    <property type="protein sequence ID" value="KIH67084.1"/>
    <property type="molecule type" value="Genomic_DNA"/>
</dbReference>
<dbReference type="EC" id="3.2.1.28" evidence="2"/>
<dbReference type="SUPFAM" id="SSF48208">
    <property type="entry name" value="Six-hairpin glycosidases"/>
    <property type="match status" value="1"/>
</dbReference>
<dbReference type="Gene3D" id="1.50.10.10">
    <property type="match status" value="2"/>
</dbReference>
<keyword evidence="6" id="KW-1185">Reference proteome</keyword>
<proteinExistence type="inferred from homology"/>
<dbReference type="Proteomes" id="UP000054047">
    <property type="component" value="Unassembled WGS sequence"/>
</dbReference>
<feature type="non-terminal residue" evidence="5">
    <location>
        <position position="1"/>
    </location>
</feature>
<evidence type="ECO:0000256" key="3">
    <source>
        <dbReference type="ARBA" id="ARBA00019905"/>
    </source>
</evidence>
<dbReference type="InterPro" id="IPR008928">
    <property type="entry name" value="6-hairpin_glycosidase_sf"/>
</dbReference>
<evidence type="ECO:0000256" key="4">
    <source>
        <dbReference type="ARBA" id="ARBA00030473"/>
    </source>
</evidence>
<dbReference type="AlphaFoldDB" id="A0A0C2H6C9"/>
<comment type="similarity">
    <text evidence="1">Belongs to the glycosyl hydrolase 37 family.</text>
</comment>
<evidence type="ECO:0000256" key="2">
    <source>
        <dbReference type="ARBA" id="ARBA00012757"/>
    </source>
</evidence>
<dbReference type="Pfam" id="PF01204">
    <property type="entry name" value="Trehalase"/>
    <property type="match status" value="2"/>
</dbReference>
<dbReference type="InterPro" id="IPR012341">
    <property type="entry name" value="6hp_glycosidase-like_sf"/>
</dbReference>